<dbReference type="KEGG" id="api:103308643"/>
<dbReference type="InterPro" id="IPR057456">
    <property type="entry name" value="Znf_C17orf113"/>
</dbReference>
<keyword evidence="1" id="KW-0175">Coiled coil</keyword>
<name>A0A8R2D2S7_ACYPI</name>
<dbReference type="PANTHER" id="PTHR45749:SF21">
    <property type="entry name" value="DUF4371 DOMAIN-CONTAINING PROTEIN"/>
    <property type="match status" value="1"/>
</dbReference>
<evidence type="ECO:0000259" key="2">
    <source>
        <dbReference type="Pfam" id="PF14291"/>
    </source>
</evidence>
<dbReference type="AlphaFoldDB" id="A0A8R2D2S7"/>
<dbReference type="EnsemblMetazoa" id="XM_016802424.2">
    <property type="protein sequence ID" value="XP_016657913.1"/>
    <property type="gene ID" value="LOC103308643"/>
</dbReference>
<dbReference type="GeneID" id="103308643"/>
<accession>A0A8R2D2S7</accession>
<dbReference type="SUPFAM" id="SSF53098">
    <property type="entry name" value="Ribonuclease H-like"/>
    <property type="match status" value="1"/>
</dbReference>
<feature type="domain" description="C17orf113 probable zinc finger" evidence="3">
    <location>
        <begin position="246"/>
        <end position="304"/>
    </location>
</feature>
<dbReference type="Pfam" id="PF14291">
    <property type="entry name" value="DUF4371"/>
    <property type="match status" value="1"/>
</dbReference>
<dbReference type="Proteomes" id="UP000007819">
    <property type="component" value="Unassembled WGS sequence"/>
</dbReference>
<dbReference type="InterPro" id="IPR012337">
    <property type="entry name" value="RNaseH-like_sf"/>
</dbReference>
<keyword evidence="5" id="KW-1185">Reference proteome</keyword>
<evidence type="ECO:0008006" key="6">
    <source>
        <dbReference type="Google" id="ProtNLM"/>
    </source>
</evidence>
<dbReference type="OrthoDB" id="6605989at2759"/>
<dbReference type="InterPro" id="IPR025398">
    <property type="entry name" value="DUF4371"/>
</dbReference>
<organism evidence="4 5">
    <name type="scientific">Acyrthosiphon pisum</name>
    <name type="common">Pea aphid</name>
    <dbReference type="NCBI Taxonomy" id="7029"/>
    <lineage>
        <taxon>Eukaryota</taxon>
        <taxon>Metazoa</taxon>
        <taxon>Ecdysozoa</taxon>
        <taxon>Arthropoda</taxon>
        <taxon>Hexapoda</taxon>
        <taxon>Insecta</taxon>
        <taxon>Pterygota</taxon>
        <taxon>Neoptera</taxon>
        <taxon>Paraneoptera</taxon>
        <taxon>Hemiptera</taxon>
        <taxon>Sternorrhyncha</taxon>
        <taxon>Aphidomorpha</taxon>
        <taxon>Aphidoidea</taxon>
        <taxon>Aphididae</taxon>
        <taxon>Macrosiphini</taxon>
        <taxon>Acyrthosiphon</taxon>
    </lineage>
</organism>
<evidence type="ECO:0000256" key="1">
    <source>
        <dbReference type="SAM" id="Coils"/>
    </source>
</evidence>
<reference evidence="4" key="2">
    <citation type="submission" date="2022-06" db="UniProtKB">
        <authorList>
            <consortium name="EnsemblMetazoa"/>
        </authorList>
    </citation>
    <scope>IDENTIFICATION</scope>
</reference>
<evidence type="ECO:0000313" key="5">
    <source>
        <dbReference type="Proteomes" id="UP000007819"/>
    </source>
</evidence>
<reference evidence="5" key="1">
    <citation type="submission" date="2010-06" db="EMBL/GenBank/DDBJ databases">
        <authorList>
            <person name="Jiang H."/>
            <person name="Abraham K."/>
            <person name="Ali S."/>
            <person name="Alsbrooks S.L."/>
            <person name="Anim B.N."/>
            <person name="Anosike U.S."/>
            <person name="Attaway T."/>
            <person name="Bandaranaike D.P."/>
            <person name="Battles P.K."/>
            <person name="Bell S.N."/>
            <person name="Bell A.V."/>
            <person name="Beltran B."/>
            <person name="Bickham C."/>
            <person name="Bustamante Y."/>
            <person name="Caleb T."/>
            <person name="Canada A."/>
            <person name="Cardenas V."/>
            <person name="Carter K."/>
            <person name="Chacko J."/>
            <person name="Chandrabose M.N."/>
            <person name="Chavez D."/>
            <person name="Chavez A."/>
            <person name="Chen L."/>
            <person name="Chu H.-S."/>
            <person name="Claassen K.J."/>
            <person name="Cockrell R."/>
            <person name="Collins M."/>
            <person name="Cooper J.A."/>
            <person name="Cree A."/>
            <person name="Curry S.M."/>
            <person name="Da Y."/>
            <person name="Dao M.D."/>
            <person name="Das B."/>
            <person name="Davila M.-L."/>
            <person name="Davy-Carroll L."/>
            <person name="Denson S."/>
            <person name="Dinh H."/>
            <person name="Ebong V.E."/>
            <person name="Edwards J.R."/>
            <person name="Egan A."/>
            <person name="El-Daye J."/>
            <person name="Escobedo L."/>
            <person name="Fernandez S."/>
            <person name="Fernando P.R."/>
            <person name="Flagg N."/>
            <person name="Forbes L.D."/>
            <person name="Fowler R.G."/>
            <person name="Fu Q."/>
            <person name="Gabisi R.A."/>
            <person name="Ganer J."/>
            <person name="Garbino Pronczuk A."/>
            <person name="Garcia R.M."/>
            <person name="Garner T."/>
            <person name="Garrett T.E."/>
            <person name="Gonzalez D.A."/>
            <person name="Hamid H."/>
            <person name="Hawkins E.S."/>
            <person name="Hirani K."/>
            <person name="Hogues M.E."/>
            <person name="Hollins B."/>
            <person name="Hsiao C.-H."/>
            <person name="Jabil R."/>
            <person name="James M.L."/>
            <person name="Jhangiani S.N."/>
            <person name="Johnson B."/>
            <person name="Johnson Q."/>
            <person name="Joshi V."/>
            <person name="Kalu J.B."/>
            <person name="Kam C."/>
            <person name="Kashfia A."/>
            <person name="Keebler J."/>
            <person name="Kisamo H."/>
            <person name="Kovar C.L."/>
            <person name="Lago L.A."/>
            <person name="Lai C.-Y."/>
            <person name="Laidlaw J."/>
            <person name="Lara F."/>
            <person name="Le T.-K."/>
            <person name="Lee S.L."/>
            <person name="Legall F.H."/>
            <person name="Lemon S.J."/>
            <person name="Lewis L.R."/>
            <person name="Li B."/>
            <person name="Liu Y."/>
            <person name="Liu Y.-S."/>
            <person name="Lopez J."/>
            <person name="Lozado R.J."/>
            <person name="Lu J."/>
            <person name="Madu R.C."/>
            <person name="Maheshwari M."/>
            <person name="Maheshwari R."/>
            <person name="Malloy K."/>
            <person name="Martinez E."/>
            <person name="Mathew T."/>
            <person name="Mercado I.C."/>
            <person name="Mercado C."/>
            <person name="Meyer B."/>
            <person name="Montgomery K."/>
            <person name="Morgan M.B."/>
            <person name="Munidasa M."/>
            <person name="Nazareth L.V."/>
            <person name="Nelson J."/>
            <person name="Ng B.M."/>
            <person name="Nguyen N.B."/>
            <person name="Nguyen P.Q."/>
            <person name="Nguyen T."/>
            <person name="Obregon M."/>
            <person name="Okwuonu G.O."/>
            <person name="Onwere C.G."/>
            <person name="Orozco G."/>
            <person name="Parra A."/>
            <person name="Patel S."/>
            <person name="Patil S."/>
            <person name="Perez A."/>
            <person name="Perez Y."/>
            <person name="Pham C."/>
            <person name="Primus E.L."/>
            <person name="Pu L.-L."/>
            <person name="Puazo M."/>
            <person name="Qin X."/>
            <person name="Quiroz J.B."/>
            <person name="Reese J."/>
            <person name="Richards S."/>
            <person name="Rives C.M."/>
            <person name="Robberts R."/>
            <person name="Ruiz S.J."/>
            <person name="Ruiz M.J."/>
            <person name="Santibanez J."/>
            <person name="Schneider B.W."/>
            <person name="Sisson I."/>
            <person name="Smith M."/>
            <person name="Sodergren E."/>
            <person name="Song X.-Z."/>
            <person name="Song B.B."/>
            <person name="Summersgill H."/>
            <person name="Thelus R."/>
            <person name="Thornton R.D."/>
            <person name="Trejos Z.Y."/>
            <person name="Usmani K."/>
            <person name="Vattathil S."/>
            <person name="Villasana D."/>
            <person name="Walker D.L."/>
            <person name="Wang S."/>
            <person name="Wang K."/>
            <person name="White C.S."/>
            <person name="Williams A.C."/>
            <person name="Williamson J."/>
            <person name="Wilson K."/>
            <person name="Woghiren I.O."/>
            <person name="Woodworth J.R."/>
            <person name="Worley K.C."/>
            <person name="Wright R.A."/>
            <person name="Wu W."/>
            <person name="Young L."/>
            <person name="Zhang L."/>
            <person name="Zhang J."/>
            <person name="Zhu Y."/>
            <person name="Muzny D.M."/>
            <person name="Weinstock G."/>
            <person name="Gibbs R.A."/>
        </authorList>
    </citation>
    <scope>NUCLEOTIDE SEQUENCE [LARGE SCALE GENOMIC DNA]</scope>
    <source>
        <strain evidence="5">LSR1</strain>
    </source>
</reference>
<dbReference type="RefSeq" id="XP_016657913.1">
    <property type="nucleotide sequence ID" value="XM_016802424.2"/>
</dbReference>
<protein>
    <recommendedName>
        <fullName evidence="6">Zinc finger MYM-type protein 1-like</fullName>
    </recommendedName>
</protein>
<proteinExistence type="predicted"/>
<dbReference type="Pfam" id="PF25431">
    <property type="entry name" value="zf-C17orf113"/>
    <property type="match status" value="1"/>
</dbReference>
<feature type="domain" description="DUF4371" evidence="2">
    <location>
        <begin position="331"/>
        <end position="538"/>
    </location>
</feature>
<feature type="coiled-coil region" evidence="1">
    <location>
        <begin position="393"/>
        <end position="420"/>
    </location>
</feature>
<sequence length="1030" mass="117593">MNTNKKKVKGGAEKLRLKRNAELKASASHPNQKKLCFVSKSITSTTSLNLLSNEHENECDIIEVQTNVDSVHGAAPMMIEENLPSEVGDQINTSLTNTNSPLSIEEKVFDDVHIKHKQDVTVNLNLVPSVIETEENLPSEVGDQINTSLTNTNSPLSIEEKVFDDVHIKHKQDVTVNLNLVPSVIETEEKRTEDNIFLFRLPTSATLFEKLEFLKKHPIQPKYTHIKFDMMKIYYREVSGKKIHRNWLSFYVNNGILKSMYCSVCIAFGTKTNNFSSESGCTNFRHIYSVITSHEESSIHSTSVEIFFRASKEMSLEYLINRDMTNLRNEVVEKNIHVLKVVFDIVKFLGQQNLSYRGSAQGETLANIDDLSLNSGNFLEMVRLIAKRDVILNDHLTRSIKKSKQRIDKLKANNKESSKGRGSLVTFLSKTTVDKIIVAILISIRNKIKNEIGEQIFSIQMDSTQDIGVHDQASICIRYLYNGEIKERLFAVVNVINSSGKALFELLKDCFNQHGLHLDKVVGESFDGASNMSGSFSGLQSLIKSINNKSVYIWCYSHVLNLCICDTVSNLDAKNLFGLLNRLSTFFSSSYKRMNVWINENKLNNSIGSEKLKKLQKISESNTRWWSRKKALDWVFDGDGALFPVVLSALNHITTDSSFDAKCLSEARSLIGNLCEFKTIITAHLFLHIFKVIGPTSDYLQSNNIDILSAWTMVENAKKQINKISFDTIFSDSQGFTEKMNIKCYDLDLPDHIVVENVFPQQRVRHRKQQFDEQSEPQVLMQGLDKFKVDTFRCVIDQISVSLNERFSQNASLIADVQYLHPSYFINIKNTMPPNALKLIGNLINVDFKVLQNELLSFSRIFPNIIGSISQRTSNLIDSTKSKVIETDIEEENDYINDFNSNSADSNELLYDEDEKHLNIKAKHTVEECNQCLICCYKMLYKYNMHSIAYTNIYLAYEYALTLSFTQVNCERAFSKLKLIKTRLRATLEQEKLEAFMMMSVEKELLHEVKFEEILTYIKNSSSLMNKMLT</sequence>
<dbReference type="PANTHER" id="PTHR45749">
    <property type="match status" value="1"/>
</dbReference>
<evidence type="ECO:0000313" key="4">
    <source>
        <dbReference type="EnsemblMetazoa" id="XP_016657913.1"/>
    </source>
</evidence>
<evidence type="ECO:0000259" key="3">
    <source>
        <dbReference type="Pfam" id="PF25431"/>
    </source>
</evidence>